<name>A0ABT6JKJ3_9GAMM</name>
<sequence length="337" mass="37034">MSAADRHLGVALCGLGSLSEHQIAPALLKTRHCRLAGLVSGAPATVARFQSRYGVPDRSVYRYDEMHRMADNPDIDVVYVVTPNALHAEHTIAAARAGKHVFCEKPLEVSVERCQAMIDACRDAGRLLGTAYRCHYDPHHLECIRLARERPFGAPLTVQAAFSIDVGRPDQWRLHHALAGGGALFDVGIYALQATRYLTGEEPVEVSAMEVKTDPVKYAEVDETLVWTARFPGGVLAHCATSYRGAGMSRMRVECERGWFELDPAFFYDGNRGRRSDGVAIAFPDIDPFAAELDDFALSILEGRPARLPGEEGLRDVRILQAIAQSAREGRPVRLDG</sequence>
<dbReference type="InterPro" id="IPR036291">
    <property type="entry name" value="NAD(P)-bd_dom_sf"/>
</dbReference>
<proteinExistence type="inferred from homology"/>
<dbReference type="RefSeq" id="WP_280602154.1">
    <property type="nucleotide sequence ID" value="NZ_JARXRN010000025.1"/>
</dbReference>
<keyword evidence="6" id="KW-1185">Reference proteome</keyword>
<dbReference type="Proteomes" id="UP001156831">
    <property type="component" value="Unassembled WGS sequence"/>
</dbReference>
<dbReference type="Gene3D" id="3.30.360.10">
    <property type="entry name" value="Dihydrodipicolinate Reductase, domain 2"/>
    <property type="match status" value="1"/>
</dbReference>
<reference evidence="5 6" key="1">
    <citation type="submission" date="2023-04" db="EMBL/GenBank/DDBJ databases">
        <title>Luteimonas sp. M1R5S18.</title>
        <authorList>
            <person name="Sun J.-Q."/>
        </authorList>
    </citation>
    <scope>NUCLEOTIDE SEQUENCE [LARGE SCALE GENOMIC DNA]</scope>
    <source>
        <strain evidence="5 6">M1R5S18</strain>
    </source>
</reference>
<evidence type="ECO:0000256" key="1">
    <source>
        <dbReference type="ARBA" id="ARBA00010928"/>
    </source>
</evidence>
<keyword evidence="2" id="KW-0560">Oxidoreductase</keyword>
<evidence type="ECO:0000259" key="4">
    <source>
        <dbReference type="Pfam" id="PF22725"/>
    </source>
</evidence>
<evidence type="ECO:0000313" key="6">
    <source>
        <dbReference type="Proteomes" id="UP001156831"/>
    </source>
</evidence>
<feature type="domain" description="Gfo/Idh/MocA-like oxidoreductase N-terminal" evidence="3">
    <location>
        <begin position="9"/>
        <end position="130"/>
    </location>
</feature>
<dbReference type="PANTHER" id="PTHR22604:SF105">
    <property type="entry name" value="TRANS-1,2-DIHYDROBENZENE-1,2-DIOL DEHYDROGENASE"/>
    <property type="match status" value="1"/>
</dbReference>
<dbReference type="InterPro" id="IPR050984">
    <property type="entry name" value="Gfo/Idh/MocA_domain"/>
</dbReference>
<comment type="caution">
    <text evidence="5">The sequence shown here is derived from an EMBL/GenBank/DDBJ whole genome shotgun (WGS) entry which is preliminary data.</text>
</comment>
<dbReference type="InterPro" id="IPR008354">
    <property type="entry name" value="Glc-Fru_OxRdtase_bac"/>
</dbReference>
<dbReference type="Gene3D" id="3.40.50.720">
    <property type="entry name" value="NAD(P)-binding Rossmann-like Domain"/>
    <property type="match status" value="1"/>
</dbReference>
<dbReference type="PRINTS" id="PR01775">
    <property type="entry name" value="GLFROXRDTASE"/>
</dbReference>
<dbReference type="SUPFAM" id="SSF51735">
    <property type="entry name" value="NAD(P)-binding Rossmann-fold domains"/>
    <property type="match status" value="1"/>
</dbReference>
<comment type="similarity">
    <text evidence="1">Belongs to the Gfo/Idh/MocA family.</text>
</comment>
<organism evidence="5 6">
    <name type="scientific">Luteimonas rhizosphaericola</name>
    <dbReference type="NCBI Taxonomy" id="3042024"/>
    <lineage>
        <taxon>Bacteria</taxon>
        <taxon>Pseudomonadati</taxon>
        <taxon>Pseudomonadota</taxon>
        <taxon>Gammaproteobacteria</taxon>
        <taxon>Lysobacterales</taxon>
        <taxon>Lysobacteraceae</taxon>
        <taxon>Luteimonas</taxon>
    </lineage>
</organism>
<dbReference type="SUPFAM" id="SSF55347">
    <property type="entry name" value="Glyceraldehyde-3-phosphate dehydrogenase-like, C-terminal domain"/>
    <property type="match status" value="1"/>
</dbReference>
<dbReference type="EMBL" id="JARXRN010000025">
    <property type="protein sequence ID" value="MDH5831197.1"/>
    <property type="molecule type" value="Genomic_DNA"/>
</dbReference>
<protein>
    <submittedName>
        <fullName evidence="5">Gfo/Idh/MocA family oxidoreductase</fullName>
    </submittedName>
</protein>
<evidence type="ECO:0000256" key="2">
    <source>
        <dbReference type="ARBA" id="ARBA00023002"/>
    </source>
</evidence>
<accession>A0ABT6JKJ3</accession>
<dbReference type="Pfam" id="PF01408">
    <property type="entry name" value="GFO_IDH_MocA"/>
    <property type="match status" value="1"/>
</dbReference>
<dbReference type="PANTHER" id="PTHR22604">
    <property type="entry name" value="OXIDOREDUCTASES"/>
    <property type="match status" value="1"/>
</dbReference>
<dbReference type="InterPro" id="IPR055170">
    <property type="entry name" value="GFO_IDH_MocA-like_dom"/>
</dbReference>
<gene>
    <name evidence="5" type="ORF">QFW80_11790</name>
</gene>
<dbReference type="Pfam" id="PF22725">
    <property type="entry name" value="GFO_IDH_MocA_C3"/>
    <property type="match status" value="1"/>
</dbReference>
<evidence type="ECO:0000259" key="3">
    <source>
        <dbReference type="Pfam" id="PF01408"/>
    </source>
</evidence>
<evidence type="ECO:0000313" key="5">
    <source>
        <dbReference type="EMBL" id="MDH5831197.1"/>
    </source>
</evidence>
<dbReference type="InterPro" id="IPR000683">
    <property type="entry name" value="Gfo/Idh/MocA-like_OxRdtase_N"/>
</dbReference>
<feature type="domain" description="GFO/IDH/MocA-like oxidoreductase" evidence="4">
    <location>
        <begin position="145"/>
        <end position="261"/>
    </location>
</feature>